<evidence type="ECO:0000256" key="1">
    <source>
        <dbReference type="ARBA" id="ARBA00001974"/>
    </source>
</evidence>
<reference evidence="10 11" key="1">
    <citation type="submission" date="2013-10" db="EMBL/GenBank/DDBJ databases">
        <title>Salinisphaera japonica YTM-1 Genome Sequencing.</title>
        <authorList>
            <person name="Lai Q."/>
            <person name="Li C."/>
            <person name="Shao Z."/>
        </authorList>
    </citation>
    <scope>NUCLEOTIDE SEQUENCE [LARGE SCALE GENOMIC DNA]</scope>
    <source>
        <strain evidence="10 11">YTM-1</strain>
    </source>
</reference>
<dbReference type="GO" id="GO:0050660">
    <property type="term" value="F:flavin adenine dinucleotide binding"/>
    <property type="evidence" value="ECO:0007669"/>
    <property type="project" value="InterPro"/>
</dbReference>
<keyword evidence="11" id="KW-1185">Reference proteome</keyword>
<evidence type="ECO:0000256" key="3">
    <source>
        <dbReference type="ARBA" id="ARBA00022630"/>
    </source>
</evidence>
<feature type="domain" description="Acyl-CoA dehydrogenase/oxidase C-terminal" evidence="7">
    <location>
        <begin position="234"/>
        <end position="374"/>
    </location>
</feature>
<dbReference type="InterPro" id="IPR009100">
    <property type="entry name" value="AcylCoA_DH/oxidase_NM_dom_sf"/>
</dbReference>
<organism evidence="10 11">
    <name type="scientific">Salinisphaera japonica YTM-1</name>
    <dbReference type="NCBI Taxonomy" id="1209778"/>
    <lineage>
        <taxon>Bacteria</taxon>
        <taxon>Pseudomonadati</taxon>
        <taxon>Pseudomonadota</taxon>
        <taxon>Gammaproteobacteria</taxon>
        <taxon>Salinisphaerales</taxon>
        <taxon>Salinisphaeraceae</taxon>
        <taxon>Salinisphaera</taxon>
    </lineage>
</organism>
<name>A0A423Q0K0_9GAMM</name>
<dbReference type="InterPro" id="IPR009075">
    <property type="entry name" value="AcylCo_DH/oxidase_C"/>
</dbReference>
<feature type="domain" description="Acyl-CoA dehydrogenase/oxidase N-terminal" evidence="9">
    <location>
        <begin position="6"/>
        <end position="118"/>
    </location>
</feature>
<evidence type="ECO:0000259" key="8">
    <source>
        <dbReference type="Pfam" id="PF02770"/>
    </source>
</evidence>
<keyword evidence="3 6" id="KW-0285">Flavoprotein</keyword>
<evidence type="ECO:0000259" key="9">
    <source>
        <dbReference type="Pfam" id="PF02771"/>
    </source>
</evidence>
<evidence type="ECO:0000259" key="7">
    <source>
        <dbReference type="Pfam" id="PF00441"/>
    </source>
</evidence>
<dbReference type="Gene3D" id="1.20.140.10">
    <property type="entry name" value="Butyryl-CoA Dehydrogenase, subunit A, domain 3"/>
    <property type="match status" value="1"/>
</dbReference>
<evidence type="ECO:0000313" key="11">
    <source>
        <dbReference type="Proteomes" id="UP000285310"/>
    </source>
</evidence>
<dbReference type="GO" id="GO:0003995">
    <property type="term" value="F:acyl-CoA dehydrogenase activity"/>
    <property type="evidence" value="ECO:0007669"/>
    <property type="project" value="TreeGrafter"/>
</dbReference>
<dbReference type="SUPFAM" id="SSF56645">
    <property type="entry name" value="Acyl-CoA dehydrogenase NM domain-like"/>
    <property type="match status" value="1"/>
</dbReference>
<comment type="similarity">
    <text evidence="2 6">Belongs to the acyl-CoA dehydrogenase family.</text>
</comment>
<dbReference type="Pfam" id="PF02770">
    <property type="entry name" value="Acyl-CoA_dh_M"/>
    <property type="match status" value="1"/>
</dbReference>
<evidence type="ECO:0000256" key="5">
    <source>
        <dbReference type="ARBA" id="ARBA00023002"/>
    </source>
</evidence>
<dbReference type="Pfam" id="PF00441">
    <property type="entry name" value="Acyl-CoA_dh_1"/>
    <property type="match status" value="1"/>
</dbReference>
<accession>A0A423Q0K0</accession>
<evidence type="ECO:0000313" key="10">
    <source>
        <dbReference type="EMBL" id="ROO31449.1"/>
    </source>
</evidence>
<proteinExistence type="inferred from homology"/>
<dbReference type="InterPro" id="IPR036250">
    <property type="entry name" value="AcylCo_DH-like_C"/>
</dbReference>
<comment type="caution">
    <text evidence="10">The sequence shown here is derived from an EMBL/GenBank/DDBJ whole genome shotgun (WGS) entry which is preliminary data.</text>
</comment>
<dbReference type="InterPro" id="IPR006091">
    <property type="entry name" value="Acyl-CoA_Oxase/DH_mid-dom"/>
</dbReference>
<dbReference type="AlphaFoldDB" id="A0A423Q0K0"/>
<dbReference type="Gene3D" id="2.40.110.10">
    <property type="entry name" value="Butyryl-CoA Dehydrogenase, subunit A, domain 2"/>
    <property type="match status" value="1"/>
</dbReference>
<dbReference type="Gene3D" id="1.10.540.10">
    <property type="entry name" value="Acyl-CoA dehydrogenase/oxidase, N-terminal domain"/>
    <property type="match status" value="1"/>
</dbReference>
<gene>
    <name evidence="10" type="ORF">SAJA_02955</name>
</gene>
<dbReference type="CDD" id="cd00567">
    <property type="entry name" value="ACAD"/>
    <property type="match status" value="1"/>
</dbReference>
<dbReference type="InterPro" id="IPR013786">
    <property type="entry name" value="AcylCoA_DH/ox_N"/>
</dbReference>
<keyword evidence="5 6" id="KW-0560">Oxidoreductase</keyword>
<evidence type="ECO:0000256" key="2">
    <source>
        <dbReference type="ARBA" id="ARBA00009347"/>
    </source>
</evidence>
<dbReference type="EMBL" id="AYKG01000005">
    <property type="protein sequence ID" value="ROO31449.1"/>
    <property type="molecule type" value="Genomic_DNA"/>
</dbReference>
<comment type="cofactor">
    <cofactor evidence="1 6">
        <name>FAD</name>
        <dbReference type="ChEBI" id="CHEBI:57692"/>
    </cofactor>
</comment>
<dbReference type="InParanoid" id="A0A423Q0K0"/>
<evidence type="ECO:0000256" key="4">
    <source>
        <dbReference type="ARBA" id="ARBA00022827"/>
    </source>
</evidence>
<sequence length="392" mass="42134">MDFSYSDEQRMLADLVTRVVADHYAFDAREGYIASPEGHSPDVWAQFAELGLLAVPFSETAGGFDGGGAELMVVAEGLGRGLVVEPYLGRIVLAGCFLDGALDDAAKADTLEPLITGEARWALAVHEPAGRYDPYWIETTAVKDGQGWHLSGRKATVLAGDSADHLIVIARTSGDNPAQSGLSAFWVDADTAGVRRTGYTTIDGQRAAEIWLDDVAVDADALIGVEDEAGTALEYALDRGVVALCAEAAGAMEIACDLTLDYLKERKQFGVPIGSFQALQHRMVDMRMNLEKVRSLTLWAACSLDGDATERRQRLASAKTMVGTAGRKLAEEAIQLFGGMGMMDESSVAHYAKRIIMIDHYLGDANFHKDRLLRMLAEESVALASGKADRAA</sequence>
<dbReference type="SUPFAM" id="SSF47203">
    <property type="entry name" value="Acyl-CoA dehydrogenase C-terminal domain-like"/>
    <property type="match status" value="1"/>
</dbReference>
<dbReference type="OrthoDB" id="9769473at2"/>
<evidence type="ECO:0000256" key="6">
    <source>
        <dbReference type="RuleBase" id="RU362125"/>
    </source>
</evidence>
<dbReference type="InterPro" id="IPR037069">
    <property type="entry name" value="AcylCoA_DH/ox_N_sf"/>
</dbReference>
<dbReference type="Proteomes" id="UP000285310">
    <property type="component" value="Unassembled WGS sequence"/>
</dbReference>
<keyword evidence="4 6" id="KW-0274">FAD</keyword>
<dbReference type="Pfam" id="PF02771">
    <property type="entry name" value="Acyl-CoA_dh_N"/>
    <property type="match status" value="1"/>
</dbReference>
<feature type="domain" description="Acyl-CoA oxidase/dehydrogenase middle" evidence="8">
    <location>
        <begin position="122"/>
        <end position="215"/>
    </location>
</feature>
<dbReference type="RefSeq" id="WP_123657148.1">
    <property type="nucleotide sequence ID" value="NZ_AYKG01000005.1"/>
</dbReference>
<dbReference type="PANTHER" id="PTHR43884:SF20">
    <property type="entry name" value="ACYL-COA DEHYDROGENASE FADE28"/>
    <property type="match status" value="1"/>
</dbReference>
<dbReference type="PANTHER" id="PTHR43884">
    <property type="entry name" value="ACYL-COA DEHYDROGENASE"/>
    <property type="match status" value="1"/>
</dbReference>
<dbReference type="InterPro" id="IPR046373">
    <property type="entry name" value="Acyl-CoA_Oxase/DH_mid-dom_sf"/>
</dbReference>
<protein>
    <submittedName>
        <fullName evidence="10">Acyl-CoA dehydrogenase</fullName>
    </submittedName>
</protein>